<dbReference type="EMBL" id="JAKCXM010000139">
    <property type="protein sequence ID" value="KAJ0401019.1"/>
    <property type="molecule type" value="Genomic_DNA"/>
</dbReference>
<keyword evidence="8" id="KW-0931">ER-Golgi transport</keyword>
<evidence type="ECO:0000256" key="8">
    <source>
        <dbReference type="ARBA" id="ARBA00022892"/>
    </source>
</evidence>
<dbReference type="GO" id="GO:0070062">
    <property type="term" value="C:extracellular exosome"/>
    <property type="evidence" value="ECO:0007669"/>
    <property type="project" value="TreeGrafter"/>
</dbReference>
<dbReference type="Gene3D" id="1.25.40.10">
    <property type="entry name" value="Tetratricopeptide repeat domain"/>
    <property type="match status" value="3"/>
</dbReference>
<proteinExistence type="inferred from homology"/>
<evidence type="ECO:0000256" key="1">
    <source>
        <dbReference type="ARBA" id="ARBA00004477"/>
    </source>
</evidence>
<dbReference type="GO" id="GO:0015031">
    <property type="term" value="P:protein transport"/>
    <property type="evidence" value="ECO:0007669"/>
    <property type="project" value="UniProtKB-KW"/>
</dbReference>
<feature type="compositionally biased region" description="Basic and acidic residues" evidence="14">
    <location>
        <begin position="875"/>
        <end position="886"/>
    </location>
</feature>
<feature type="transmembrane region" description="Helical" evidence="15">
    <location>
        <begin position="1092"/>
        <end position="1113"/>
    </location>
</feature>
<dbReference type="GO" id="GO:0060271">
    <property type="term" value="P:cilium assembly"/>
    <property type="evidence" value="ECO:0007669"/>
    <property type="project" value="TreeGrafter"/>
</dbReference>
<dbReference type="GO" id="GO:0031514">
    <property type="term" value="C:motile cilium"/>
    <property type="evidence" value="ECO:0007669"/>
    <property type="project" value="TreeGrafter"/>
</dbReference>
<keyword evidence="6 13" id="KW-0802">TPR repeat</keyword>
<keyword evidence="9" id="KW-0653">Protein transport</keyword>
<feature type="transmembrane region" description="Helical" evidence="15">
    <location>
        <begin position="971"/>
        <end position="987"/>
    </location>
</feature>
<dbReference type="PROSITE" id="PS50005">
    <property type="entry name" value="TPR"/>
    <property type="match status" value="1"/>
</dbReference>
<keyword evidence="4 15" id="KW-0812">Transmembrane</keyword>
<evidence type="ECO:0000256" key="7">
    <source>
        <dbReference type="ARBA" id="ARBA00022824"/>
    </source>
</evidence>
<evidence type="ECO:0000256" key="9">
    <source>
        <dbReference type="ARBA" id="ARBA00022927"/>
    </source>
</evidence>
<feature type="repeat" description="TPR" evidence="13">
    <location>
        <begin position="688"/>
        <end position="721"/>
    </location>
</feature>
<comment type="subcellular location">
    <subcellularLocation>
        <location evidence="1">Endoplasmic reticulum membrane</location>
        <topology evidence="1">Multi-pass membrane protein</topology>
    </subcellularLocation>
</comment>
<dbReference type="GO" id="GO:0005789">
    <property type="term" value="C:endoplasmic reticulum membrane"/>
    <property type="evidence" value="ECO:0007669"/>
    <property type="project" value="UniProtKB-SubCell"/>
</dbReference>
<feature type="transmembrane region" description="Helical" evidence="15">
    <location>
        <begin position="1031"/>
        <end position="1050"/>
    </location>
</feature>
<reference evidence="16" key="1">
    <citation type="submission" date="2021-12" db="EMBL/GenBank/DDBJ databases">
        <title>Prjna785345.</title>
        <authorList>
            <person name="Rujirawat T."/>
            <person name="Krajaejun T."/>
        </authorList>
    </citation>
    <scope>NUCLEOTIDE SEQUENCE</scope>
    <source>
        <strain evidence="16">Pi057C3</strain>
    </source>
</reference>
<dbReference type="GO" id="GO:0016192">
    <property type="term" value="P:vesicle-mediated transport"/>
    <property type="evidence" value="ECO:0007669"/>
    <property type="project" value="UniProtKB-KW"/>
</dbReference>
<dbReference type="PRINTS" id="PR00660">
    <property type="entry name" value="ERLUMENR"/>
</dbReference>
<keyword evidence="17" id="KW-1185">Reference proteome</keyword>
<dbReference type="InterPro" id="IPR000133">
    <property type="entry name" value="ER_ret_rcpt"/>
</dbReference>
<comment type="caution">
    <text evidence="16">The sequence shown here is derived from an EMBL/GenBank/DDBJ whole genome shotgun (WGS) entry which is preliminary data.</text>
</comment>
<dbReference type="Pfam" id="PF13432">
    <property type="entry name" value="TPR_16"/>
    <property type="match status" value="1"/>
</dbReference>
<keyword evidence="11 15" id="KW-0472">Membrane</keyword>
<dbReference type="Pfam" id="PF00810">
    <property type="entry name" value="ER_lumen_recept"/>
    <property type="match status" value="1"/>
</dbReference>
<name>A0AAD5M1I8_PYTIN</name>
<keyword evidence="12" id="KW-0675">Receptor</keyword>
<dbReference type="AlphaFoldDB" id="A0AAD5M1I8"/>
<evidence type="ECO:0000256" key="10">
    <source>
        <dbReference type="ARBA" id="ARBA00022989"/>
    </source>
</evidence>
<evidence type="ECO:0000313" key="16">
    <source>
        <dbReference type="EMBL" id="KAJ0401019.1"/>
    </source>
</evidence>
<protein>
    <recommendedName>
        <fullName evidence="18">ER lumen protein-retaining receptor</fullName>
    </recommendedName>
</protein>
<dbReference type="InterPro" id="IPR052628">
    <property type="entry name" value="CFAP70"/>
</dbReference>
<sequence length="1130" mass="126320">MSEDAPRTGTFTLSLGEVTGTRAAGDGGVLPSLPLWCHAQLEQADGQPLESFWFGADDENATTSTLTMPEGVSTFQRLLDYQQSSRAVPLTPDAMVTLMGAGLRLALYGGDTHSRGSDTCYCEQRIDILPVLLAERVDQRVTFSAVVNDSIQLDVAVSVTLQCDTDLSNYMLGARVLRLRSLGVEQPPKEWIGAACESDDDATKWCESSPAQYDVELSIPDFASPDDSTSRSVRFTGGKMRAKTQVKCVVDVLNSALVLVPPPSIRSSKTIDELLSPRDLELEYEQRRDVVKDLRAEIRRVVLLLLREFEAATPIGDELTREETRQRIVFKLNSQGTYHSFKEKLKKRIVPLIRDRFAALEDEDEDGGGDKAEANDPNTTVSKLSAANVRKKQYFAQLYATLMEEVHLVLHETFNSNHAIQLEQQLVPSDEEKTAQTLHSLWLRALENEVNGDLEKSESLHLDRIAFAEERSVEQPGLPTRPPLNAVWFDYARLCLVSGELDKAASALRQSLSSDAHGLPSAQLAYGALLCELRDFTGAEQVLAATLTDAQAAASSTTQLVLHLAAQYREPRDVLTRNERVQLRVIEAELLSLRGEAAQAVILLREALEIQPSDPFAWLVLGKINLQLESTAVAAIDCLQRAVEQRCQMRTELRLSAFMHLGLVLLQSSRLEQARETFLVASDEYPIASAWLGVGIACLRVEDWNNARVALAEANRLDPTNPEVWGYMALVTLSTTPRLTPHHESDVKQLIAQALRYQLSNPGLLRELSNAFVALDRLEDAEKLLRRSLVLQDVSMTRKTLADVLASQNCAEDALAQYKQSLAVSVDVAERCELLEKCAALLVTLGRAEEAEEYRAMATRFAQQEDYTSGGGGRAKLEDQRPEHDYSSPAEADDPKNSEAQDMPQSVVTMNLFRLVGDMSHLASFLVLLLKLLASRSAAGISLKSQELFFFVFVTRYLDLFTHFVSLYNTVMKILFLAFSGAIVYVIRYREPFRSTYDKSHDTFLHVKFAVLPCALLALIFNESFEVMEILWTFSIYLEAVAIIPQLILLQRHGEVENLTSNYVVLLGAYRGCYILNWIYRAATEKSYHFIWLMFIAGMVQTALYVDFFYYYAIRFVLCVQSESVIYLEC</sequence>
<gene>
    <name evidence="16" type="ORF">P43SY_009899</name>
</gene>
<evidence type="ECO:0000256" key="11">
    <source>
        <dbReference type="ARBA" id="ARBA00023136"/>
    </source>
</evidence>
<keyword evidence="7" id="KW-0256">Endoplasmic reticulum</keyword>
<dbReference type="InterPro" id="IPR011990">
    <property type="entry name" value="TPR-like_helical_dom_sf"/>
</dbReference>
<evidence type="ECO:0000256" key="4">
    <source>
        <dbReference type="ARBA" id="ARBA00022692"/>
    </source>
</evidence>
<keyword evidence="10 15" id="KW-1133">Transmembrane helix</keyword>
<dbReference type="PANTHER" id="PTHR44314">
    <property type="entry name" value="CILIA- AND FLAGELLA-ASSOCIATED PROTEIN 70"/>
    <property type="match status" value="1"/>
</dbReference>
<evidence type="ECO:0000256" key="6">
    <source>
        <dbReference type="ARBA" id="ARBA00022803"/>
    </source>
</evidence>
<dbReference type="PANTHER" id="PTHR44314:SF1">
    <property type="entry name" value="CILIA- AND FLAGELLA-ASSOCIATED PROTEIN 70"/>
    <property type="match status" value="1"/>
</dbReference>
<evidence type="ECO:0000313" key="17">
    <source>
        <dbReference type="Proteomes" id="UP001209570"/>
    </source>
</evidence>
<evidence type="ECO:0000256" key="14">
    <source>
        <dbReference type="SAM" id="MobiDB-lite"/>
    </source>
</evidence>
<comment type="similarity">
    <text evidence="2">Belongs to the ERD2 family.</text>
</comment>
<evidence type="ECO:0008006" key="18">
    <source>
        <dbReference type="Google" id="ProtNLM"/>
    </source>
</evidence>
<feature type="transmembrane region" description="Helical" evidence="15">
    <location>
        <begin position="1007"/>
        <end position="1025"/>
    </location>
</feature>
<evidence type="ECO:0000256" key="15">
    <source>
        <dbReference type="SAM" id="Phobius"/>
    </source>
</evidence>
<evidence type="ECO:0000256" key="5">
    <source>
        <dbReference type="ARBA" id="ARBA00022737"/>
    </source>
</evidence>
<dbReference type="GO" id="GO:0006621">
    <property type="term" value="P:protein retention in ER lumen"/>
    <property type="evidence" value="ECO:0007669"/>
    <property type="project" value="InterPro"/>
</dbReference>
<feature type="region of interest" description="Disordered" evidence="14">
    <location>
        <begin position="866"/>
        <end position="901"/>
    </location>
</feature>
<dbReference type="SMART" id="SM00028">
    <property type="entry name" value="TPR"/>
    <property type="match status" value="3"/>
</dbReference>
<dbReference type="SUPFAM" id="SSF48452">
    <property type="entry name" value="TPR-like"/>
    <property type="match status" value="2"/>
</dbReference>
<dbReference type="InterPro" id="IPR019734">
    <property type="entry name" value="TPR_rpt"/>
</dbReference>
<evidence type="ECO:0000256" key="2">
    <source>
        <dbReference type="ARBA" id="ARBA00010120"/>
    </source>
</evidence>
<feature type="transmembrane region" description="Helical" evidence="15">
    <location>
        <begin position="1062"/>
        <end position="1080"/>
    </location>
</feature>
<dbReference type="GO" id="GO:0003341">
    <property type="term" value="P:cilium movement"/>
    <property type="evidence" value="ECO:0007669"/>
    <property type="project" value="TreeGrafter"/>
</dbReference>
<dbReference type="Proteomes" id="UP001209570">
    <property type="component" value="Unassembled WGS sequence"/>
</dbReference>
<accession>A0AAD5M1I8</accession>
<keyword evidence="3" id="KW-0813">Transport</keyword>
<dbReference type="GO" id="GO:0046923">
    <property type="term" value="F:ER retention sequence binding"/>
    <property type="evidence" value="ECO:0007669"/>
    <property type="project" value="InterPro"/>
</dbReference>
<keyword evidence="5" id="KW-0677">Repeat</keyword>
<evidence type="ECO:0000256" key="12">
    <source>
        <dbReference type="ARBA" id="ARBA00023170"/>
    </source>
</evidence>
<organism evidence="16 17">
    <name type="scientific">Pythium insidiosum</name>
    <name type="common">Pythiosis disease agent</name>
    <dbReference type="NCBI Taxonomy" id="114742"/>
    <lineage>
        <taxon>Eukaryota</taxon>
        <taxon>Sar</taxon>
        <taxon>Stramenopiles</taxon>
        <taxon>Oomycota</taxon>
        <taxon>Peronosporomycetes</taxon>
        <taxon>Pythiales</taxon>
        <taxon>Pythiaceae</taxon>
        <taxon>Pythium</taxon>
    </lineage>
</organism>
<evidence type="ECO:0000256" key="3">
    <source>
        <dbReference type="ARBA" id="ARBA00022448"/>
    </source>
</evidence>
<evidence type="ECO:0000256" key="13">
    <source>
        <dbReference type="PROSITE-ProRule" id="PRU00339"/>
    </source>
</evidence>